<accession>A0A1I4V636</accession>
<dbReference type="SUPFAM" id="SSF58104">
    <property type="entry name" value="Methyl-accepting chemotaxis protein (MCP) signaling domain"/>
    <property type="match status" value="3"/>
</dbReference>
<dbReference type="AlphaFoldDB" id="A0A1I4V636"/>
<dbReference type="Gene3D" id="3.30.450.20">
    <property type="entry name" value="PAS domain"/>
    <property type="match status" value="1"/>
</dbReference>
<dbReference type="Pfam" id="PF00672">
    <property type="entry name" value="HAMP"/>
    <property type="match status" value="1"/>
</dbReference>
<sequence>MSDMAGRGMGVSLRTKLLGLFLITILPIVVVQWLNYRTFKGQLDRDVSATLLSSAKQLSRTIDMLMSERVADIESWSRLETVRTALEIGGGQAGADDLLKTLVQNYGTFNLLTIVDSAGAVISSNLDQAIGLSFADFPWFQEIKKGNSVILNWDYYGVLERLVPETKGRSVLIAFPVRAGETVLGGLVGFVNWDFIQRHVRAFTWGKTGYALIIRLPDLTLISHISDDLVGVTLKKLGIPIPKDAVQHKELLHRYPFKNPRTGKVAEKVIGLQRGEGYGKFKGLGWVYGFGADVDELYAMLPRVKVQFYAVTGFYLVFIAVVAFIITALISRPILNLVNTMTEITDTLDFTRRVEVGSQDEIAQMAKSFNSLLGRLRQTFIGIFRGRDQVTQAVEQVKTISMQIARNAEKQAEQIQDVLNRVEQMRKSAEESQKNAQESQQYYDGIATSLTQMAASTQEIARAAAKQAERVAHVLDYIREMSEADESIASKTGRQLEAVEETAHAVEQMRSAIRKIAERTQETARQSQEAYETATNGQNTIEQMVERMKVIAESSERVTEIVEIISDIADQTNLLALNAAIEAARAGEHGRGFAVVADEVRKLAERTAQAAKEIAFLAKDSYQKVQEGTNLAYSSRDVLKGIVTASERTNVLTHEINLATQDQGKEVERIAAAMERLSALAEEIANLTSEQVVRRDKVAEMVMEIRTISQEVDAATRENARGAEQVTNEVVQANERAANIVELTTSQQERARNLEETMNQVASLARRNAIGAERSHELTERLSSVMTEFAQLLSQFKVGEIESKGSGTERVSQSGLDDEA</sequence>
<keyword evidence="4 10" id="KW-0812">Transmembrane</keyword>
<keyword evidence="15" id="KW-1185">Reference proteome</keyword>
<feature type="transmembrane region" description="Helical" evidence="10">
    <location>
        <begin position="308"/>
        <end position="330"/>
    </location>
</feature>
<dbReference type="InterPro" id="IPR051310">
    <property type="entry name" value="MCP_chemotaxis"/>
</dbReference>
<dbReference type="SMART" id="SM00304">
    <property type="entry name" value="HAMP"/>
    <property type="match status" value="2"/>
</dbReference>
<evidence type="ECO:0000256" key="7">
    <source>
        <dbReference type="ARBA" id="ARBA00029447"/>
    </source>
</evidence>
<protein>
    <submittedName>
        <fullName evidence="14">Methyl-accepting chemotaxis protein</fullName>
    </submittedName>
</protein>
<evidence type="ECO:0000256" key="10">
    <source>
        <dbReference type="SAM" id="Phobius"/>
    </source>
</evidence>
<evidence type="ECO:0000259" key="11">
    <source>
        <dbReference type="PROSITE" id="PS50111"/>
    </source>
</evidence>
<feature type="domain" description="HAMP" evidence="13">
    <location>
        <begin position="328"/>
        <end position="381"/>
    </location>
</feature>
<dbReference type="PANTHER" id="PTHR43531:SF11">
    <property type="entry name" value="METHYL-ACCEPTING CHEMOTAXIS PROTEIN 3"/>
    <property type="match status" value="1"/>
</dbReference>
<dbReference type="EMBL" id="FOUU01000008">
    <property type="protein sequence ID" value="SFM96613.1"/>
    <property type="molecule type" value="Genomic_DNA"/>
</dbReference>
<evidence type="ECO:0000256" key="5">
    <source>
        <dbReference type="ARBA" id="ARBA00022989"/>
    </source>
</evidence>
<keyword evidence="3" id="KW-0145">Chemotaxis</keyword>
<organism evidence="14 15">
    <name type="scientific">Thermodesulforhabdus norvegica</name>
    <dbReference type="NCBI Taxonomy" id="39841"/>
    <lineage>
        <taxon>Bacteria</taxon>
        <taxon>Pseudomonadati</taxon>
        <taxon>Thermodesulfobacteriota</taxon>
        <taxon>Syntrophobacteria</taxon>
        <taxon>Syntrophobacterales</taxon>
        <taxon>Thermodesulforhabdaceae</taxon>
        <taxon>Thermodesulforhabdus</taxon>
    </lineage>
</organism>
<name>A0A1I4V636_9BACT</name>
<evidence type="ECO:0000256" key="4">
    <source>
        <dbReference type="ARBA" id="ARBA00022692"/>
    </source>
</evidence>
<keyword evidence="8" id="KW-0807">Transducer</keyword>
<gene>
    <name evidence="14" type="ORF">SAMN05660836_02126</name>
</gene>
<dbReference type="CDD" id="cd11386">
    <property type="entry name" value="MCP_signal"/>
    <property type="match status" value="1"/>
</dbReference>
<feature type="domain" description="T-SNARE coiled-coil homology" evidence="12">
    <location>
        <begin position="388"/>
        <end position="439"/>
    </location>
</feature>
<keyword evidence="6 10" id="KW-0472">Membrane</keyword>
<proteinExistence type="inferred from homology"/>
<dbReference type="PANTHER" id="PTHR43531">
    <property type="entry name" value="PROTEIN ICFG"/>
    <property type="match status" value="1"/>
</dbReference>
<dbReference type="Gene3D" id="6.10.340.10">
    <property type="match status" value="1"/>
</dbReference>
<dbReference type="Gene3D" id="1.10.287.950">
    <property type="entry name" value="Methyl-accepting chemotaxis protein"/>
    <property type="match status" value="1"/>
</dbReference>
<evidence type="ECO:0000259" key="12">
    <source>
        <dbReference type="PROSITE" id="PS50192"/>
    </source>
</evidence>
<comment type="similarity">
    <text evidence="7">Belongs to the methyl-accepting chemotaxis (MCP) protein family.</text>
</comment>
<dbReference type="InterPro" id="IPR003660">
    <property type="entry name" value="HAMP_dom"/>
</dbReference>
<dbReference type="STRING" id="39841.SAMN05660836_02126"/>
<evidence type="ECO:0000259" key="13">
    <source>
        <dbReference type="PROSITE" id="PS50885"/>
    </source>
</evidence>
<evidence type="ECO:0000256" key="2">
    <source>
        <dbReference type="ARBA" id="ARBA00022475"/>
    </source>
</evidence>
<evidence type="ECO:0000313" key="15">
    <source>
        <dbReference type="Proteomes" id="UP000199611"/>
    </source>
</evidence>
<evidence type="ECO:0000256" key="6">
    <source>
        <dbReference type="ARBA" id="ARBA00023136"/>
    </source>
</evidence>
<evidence type="ECO:0000256" key="9">
    <source>
        <dbReference type="SAM" id="Coils"/>
    </source>
</evidence>
<evidence type="ECO:0000256" key="3">
    <source>
        <dbReference type="ARBA" id="ARBA00022500"/>
    </source>
</evidence>
<keyword evidence="2" id="KW-1003">Cell membrane</keyword>
<keyword evidence="9" id="KW-0175">Coiled coil</keyword>
<feature type="transmembrane region" description="Helical" evidence="10">
    <location>
        <begin position="17"/>
        <end position="36"/>
    </location>
</feature>
<dbReference type="Pfam" id="PF02743">
    <property type="entry name" value="dCache_1"/>
    <property type="match status" value="1"/>
</dbReference>
<dbReference type="Pfam" id="PF00015">
    <property type="entry name" value="MCPsignal"/>
    <property type="match status" value="1"/>
</dbReference>
<evidence type="ECO:0000256" key="8">
    <source>
        <dbReference type="PROSITE-ProRule" id="PRU00284"/>
    </source>
</evidence>
<evidence type="ECO:0000313" key="14">
    <source>
        <dbReference type="EMBL" id="SFM96613.1"/>
    </source>
</evidence>
<dbReference type="GO" id="GO:0007165">
    <property type="term" value="P:signal transduction"/>
    <property type="evidence" value="ECO:0007669"/>
    <property type="project" value="UniProtKB-KW"/>
</dbReference>
<dbReference type="InterPro" id="IPR004089">
    <property type="entry name" value="MCPsignal_dom"/>
</dbReference>
<dbReference type="CDD" id="cd06225">
    <property type="entry name" value="HAMP"/>
    <property type="match status" value="1"/>
</dbReference>
<dbReference type="GO" id="GO:0005886">
    <property type="term" value="C:plasma membrane"/>
    <property type="evidence" value="ECO:0007669"/>
    <property type="project" value="UniProtKB-SubCell"/>
</dbReference>
<dbReference type="InterPro" id="IPR000727">
    <property type="entry name" value="T_SNARE_dom"/>
</dbReference>
<dbReference type="RefSeq" id="WP_093395679.1">
    <property type="nucleotide sequence ID" value="NZ_FOUU01000008.1"/>
</dbReference>
<dbReference type="PROSITE" id="PS50111">
    <property type="entry name" value="CHEMOTAXIS_TRANSDUC_2"/>
    <property type="match status" value="1"/>
</dbReference>
<reference evidence="14 15" key="1">
    <citation type="submission" date="2016-10" db="EMBL/GenBank/DDBJ databases">
        <authorList>
            <person name="de Groot N.N."/>
        </authorList>
    </citation>
    <scope>NUCLEOTIDE SEQUENCE [LARGE SCALE GENOMIC DNA]</scope>
    <source>
        <strain evidence="14 15">DSM 9990</strain>
    </source>
</reference>
<feature type="coiled-coil region" evidence="9">
    <location>
        <begin position="670"/>
        <end position="743"/>
    </location>
</feature>
<comment type="subcellular location">
    <subcellularLocation>
        <location evidence="1">Cell membrane</location>
        <topology evidence="1">Multi-pass membrane protein</topology>
    </subcellularLocation>
</comment>
<keyword evidence="5 10" id="KW-1133">Transmembrane helix</keyword>
<dbReference type="InterPro" id="IPR033479">
    <property type="entry name" value="dCache_1"/>
</dbReference>
<dbReference type="SMART" id="SM00283">
    <property type="entry name" value="MA"/>
    <property type="match status" value="1"/>
</dbReference>
<dbReference type="GO" id="GO:0004888">
    <property type="term" value="F:transmembrane signaling receptor activity"/>
    <property type="evidence" value="ECO:0007669"/>
    <property type="project" value="TreeGrafter"/>
</dbReference>
<dbReference type="PROSITE" id="PS50192">
    <property type="entry name" value="T_SNARE"/>
    <property type="match status" value="1"/>
</dbReference>
<dbReference type="Proteomes" id="UP000199611">
    <property type="component" value="Unassembled WGS sequence"/>
</dbReference>
<dbReference type="OrthoDB" id="5523945at2"/>
<feature type="domain" description="Methyl-accepting transducer" evidence="11">
    <location>
        <begin position="470"/>
        <end position="692"/>
    </location>
</feature>
<evidence type="ECO:0000256" key="1">
    <source>
        <dbReference type="ARBA" id="ARBA00004651"/>
    </source>
</evidence>
<feature type="coiled-coil region" evidence="9">
    <location>
        <begin position="405"/>
        <end position="439"/>
    </location>
</feature>
<dbReference type="PROSITE" id="PS50885">
    <property type="entry name" value="HAMP"/>
    <property type="match status" value="1"/>
</dbReference>
<dbReference type="GO" id="GO:0006935">
    <property type="term" value="P:chemotaxis"/>
    <property type="evidence" value="ECO:0007669"/>
    <property type="project" value="UniProtKB-KW"/>
</dbReference>